<comment type="caution">
    <text evidence="7">The sequence shown here is derived from an EMBL/GenBank/DDBJ whole genome shotgun (WGS) entry which is preliminary data.</text>
</comment>
<keyword evidence="8" id="KW-1185">Reference proteome</keyword>
<accession>A0A3S3MI82</accession>
<keyword evidence="2" id="KW-0328">Glycosyltransferase</keyword>
<dbReference type="GO" id="GO:0016757">
    <property type="term" value="F:glycosyltransferase activity"/>
    <property type="evidence" value="ECO:0007669"/>
    <property type="project" value="UniProtKB-KW"/>
</dbReference>
<dbReference type="InterPro" id="IPR044174">
    <property type="entry name" value="BC10-like"/>
</dbReference>
<keyword evidence="4 6" id="KW-0472">Membrane</keyword>
<comment type="subcellular location">
    <subcellularLocation>
        <location evidence="1">Membrane</location>
        <topology evidence="1">Single-pass type II membrane protein</topology>
    </subcellularLocation>
</comment>
<keyword evidence="5" id="KW-0325">Glycoprotein</keyword>
<evidence type="ECO:0000256" key="1">
    <source>
        <dbReference type="ARBA" id="ARBA00004606"/>
    </source>
</evidence>
<dbReference type="Proteomes" id="UP000283530">
    <property type="component" value="Unassembled WGS sequence"/>
</dbReference>
<protein>
    <submittedName>
        <fullName evidence="7">Glycosyl transferase</fullName>
    </submittedName>
</protein>
<evidence type="ECO:0000256" key="5">
    <source>
        <dbReference type="ARBA" id="ARBA00023180"/>
    </source>
</evidence>
<keyword evidence="6" id="KW-1133">Transmembrane helix</keyword>
<dbReference type="AlphaFoldDB" id="A0A3S3MI82"/>
<feature type="transmembrane region" description="Helical" evidence="6">
    <location>
        <begin position="31"/>
        <end position="49"/>
    </location>
</feature>
<evidence type="ECO:0000256" key="3">
    <source>
        <dbReference type="ARBA" id="ARBA00022679"/>
    </source>
</evidence>
<name>A0A3S3MI82_9MAGN</name>
<dbReference type="InterPro" id="IPR003406">
    <property type="entry name" value="Glyco_trans_14"/>
</dbReference>
<dbReference type="PANTHER" id="PTHR31042:SF150">
    <property type="entry name" value="OS06G0661900 PROTEIN"/>
    <property type="match status" value="1"/>
</dbReference>
<dbReference type="GO" id="GO:0016020">
    <property type="term" value="C:membrane"/>
    <property type="evidence" value="ECO:0007669"/>
    <property type="project" value="UniProtKB-SubCell"/>
</dbReference>
<evidence type="ECO:0000256" key="4">
    <source>
        <dbReference type="ARBA" id="ARBA00023136"/>
    </source>
</evidence>
<keyword evidence="3 7" id="KW-0808">Transferase</keyword>
<dbReference type="EMBL" id="QPKB01000005">
    <property type="protein sequence ID" value="RWR84249.1"/>
    <property type="molecule type" value="Genomic_DNA"/>
</dbReference>
<evidence type="ECO:0000256" key="2">
    <source>
        <dbReference type="ARBA" id="ARBA00022676"/>
    </source>
</evidence>
<dbReference type="STRING" id="337451.A0A3S3MI82"/>
<proteinExistence type="predicted"/>
<dbReference type="PANTHER" id="PTHR31042">
    <property type="entry name" value="CORE-2/I-BRANCHING BETA-1,6-N-ACETYLGLUCOSAMINYLTRANSFERASE FAMILY PROTEIN-RELATED"/>
    <property type="match status" value="1"/>
</dbReference>
<evidence type="ECO:0000256" key="6">
    <source>
        <dbReference type="SAM" id="Phobius"/>
    </source>
</evidence>
<gene>
    <name evidence="7" type="ORF">CKAN_01304300</name>
</gene>
<sequence length="391" mass="45987">MKIPKEWWLEIGDLQIMPMPRHRPVPRRPPWIIILVSLVCVLLIGAYIYPPGQLEACYFFSSSTCSSFRKWLPPSFVKVFTDDEIAARVVVRDILTMPSIQSKNPKIAFMFLTPGSLPFEKLWEKFFLGHEERFSIYVHASMEKPKHVSPLFMDRDIHSKQVVWGKISMVDAEKRLLANALQDADNQHFILLSESCVPLHNFDYVYNYLMDTNVSFIDCFEDPGPHGTGRYLDNMLPEIEKKDWRKGAQWFSMKRQHALLVLADSLYYLKFKNFCKPGMERRNCYSDEHYLPTLFHMIDPSGIANWSVTYVDWSERKWHPKSYRAHDVTFELLRNITSIDVSVHVTSGDKEMVLQRPCLWNGEKRPCYLFARKFNLETLENMMQYLSNYTI</sequence>
<evidence type="ECO:0000313" key="8">
    <source>
        <dbReference type="Proteomes" id="UP000283530"/>
    </source>
</evidence>
<evidence type="ECO:0000313" key="7">
    <source>
        <dbReference type="EMBL" id="RWR84249.1"/>
    </source>
</evidence>
<keyword evidence="6" id="KW-0812">Transmembrane</keyword>
<dbReference type="Pfam" id="PF02485">
    <property type="entry name" value="Branch"/>
    <property type="match status" value="1"/>
</dbReference>
<organism evidence="7 8">
    <name type="scientific">Cinnamomum micranthum f. kanehirae</name>
    <dbReference type="NCBI Taxonomy" id="337451"/>
    <lineage>
        <taxon>Eukaryota</taxon>
        <taxon>Viridiplantae</taxon>
        <taxon>Streptophyta</taxon>
        <taxon>Embryophyta</taxon>
        <taxon>Tracheophyta</taxon>
        <taxon>Spermatophyta</taxon>
        <taxon>Magnoliopsida</taxon>
        <taxon>Magnoliidae</taxon>
        <taxon>Laurales</taxon>
        <taxon>Lauraceae</taxon>
        <taxon>Cinnamomum</taxon>
    </lineage>
</organism>
<reference evidence="7 8" key="1">
    <citation type="journal article" date="2019" name="Nat. Plants">
        <title>Stout camphor tree genome fills gaps in understanding of flowering plant genome evolution.</title>
        <authorList>
            <person name="Chaw S.M."/>
            <person name="Liu Y.C."/>
            <person name="Wu Y.W."/>
            <person name="Wang H.Y."/>
            <person name="Lin C.I."/>
            <person name="Wu C.S."/>
            <person name="Ke H.M."/>
            <person name="Chang L.Y."/>
            <person name="Hsu C.Y."/>
            <person name="Yang H.T."/>
            <person name="Sudianto E."/>
            <person name="Hsu M.H."/>
            <person name="Wu K.P."/>
            <person name="Wang L.N."/>
            <person name="Leebens-Mack J.H."/>
            <person name="Tsai I.J."/>
        </authorList>
    </citation>
    <scope>NUCLEOTIDE SEQUENCE [LARGE SCALE GENOMIC DNA]</scope>
    <source>
        <strain evidence="8">cv. Chaw 1501</strain>
        <tissue evidence="7">Young leaves</tissue>
    </source>
</reference>
<dbReference type="OrthoDB" id="191334at2759"/>